<evidence type="ECO:0000313" key="2">
    <source>
        <dbReference type="Proteomes" id="UP000239156"/>
    </source>
</evidence>
<evidence type="ECO:0000313" key="1">
    <source>
        <dbReference type="EMBL" id="POV94883.1"/>
    </source>
</evidence>
<dbReference type="Proteomes" id="UP000239156">
    <property type="component" value="Unassembled WGS sequence"/>
</dbReference>
<dbReference type="EMBL" id="PKSL01000382">
    <property type="protein sequence ID" value="POV94883.1"/>
    <property type="molecule type" value="Genomic_DNA"/>
</dbReference>
<organism evidence="1 2">
    <name type="scientific">Puccinia striiformis</name>
    <dbReference type="NCBI Taxonomy" id="27350"/>
    <lineage>
        <taxon>Eukaryota</taxon>
        <taxon>Fungi</taxon>
        <taxon>Dikarya</taxon>
        <taxon>Basidiomycota</taxon>
        <taxon>Pucciniomycotina</taxon>
        <taxon>Pucciniomycetes</taxon>
        <taxon>Pucciniales</taxon>
        <taxon>Pucciniaceae</taxon>
        <taxon>Puccinia</taxon>
    </lineage>
</organism>
<dbReference type="AlphaFoldDB" id="A0A2S4UC42"/>
<sequence length="92" mass="10636">MFFRFPPFFIFFAPPANPRGLPAPGLACSISHCQPISIHPRHRSDQTILNATHIRQHQFELVALIDRIPTEKWTRVCLILSKLPKFLFHSSM</sequence>
<protein>
    <submittedName>
        <fullName evidence="1">Uncharacterized protein</fullName>
    </submittedName>
</protein>
<reference evidence="1" key="1">
    <citation type="submission" date="2017-12" db="EMBL/GenBank/DDBJ databases">
        <title>Gene loss provides genomic basis for host adaptation in cereal stripe rust fungi.</title>
        <authorList>
            <person name="Xia C."/>
        </authorList>
    </citation>
    <scope>NUCLEOTIDE SEQUENCE [LARGE SCALE GENOMIC DNA]</scope>
    <source>
        <strain evidence="1">93-210</strain>
    </source>
</reference>
<proteinExistence type="predicted"/>
<gene>
    <name evidence="1" type="ORF">PSTT_16598</name>
</gene>
<keyword evidence="2" id="KW-1185">Reference proteome</keyword>
<name>A0A2S4UC42_9BASI</name>
<comment type="caution">
    <text evidence="1">The sequence shown here is derived from an EMBL/GenBank/DDBJ whole genome shotgun (WGS) entry which is preliminary data.</text>
</comment>
<accession>A0A2S4UC42</accession>
<dbReference type="VEuPathDB" id="FungiDB:PSTT_16598"/>